<evidence type="ECO:0000313" key="3">
    <source>
        <dbReference type="Proteomes" id="UP000196102"/>
    </source>
</evidence>
<dbReference type="InterPro" id="IPR013740">
    <property type="entry name" value="Redoxin"/>
</dbReference>
<dbReference type="EMBL" id="MAAX01000154">
    <property type="protein sequence ID" value="OUS12875.1"/>
    <property type="molecule type" value="Genomic_DNA"/>
</dbReference>
<dbReference type="RefSeq" id="WP_303687234.1">
    <property type="nucleotide sequence ID" value="NZ_CAJXYO010000009.1"/>
</dbReference>
<reference evidence="3" key="1">
    <citation type="journal article" date="2017" name="Proc. Natl. Acad. Sci. U.S.A.">
        <title>Simulation of Deepwater Horizon oil plume reveals substrate specialization within a complex community of hydrocarbon-degraders.</title>
        <authorList>
            <person name="Hu P."/>
            <person name="Dubinsky E.A."/>
            <person name="Probst A.J."/>
            <person name="Wang J."/>
            <person name="Sieber C.M.K."/>
            <person name="Tom L.M."/>
            <person name="Gardinali P."/>
            <person name="Banfield J.F."/>
            <person name="Atlas R.M."/>
            <person name="Andersen G.L."/>
        </authorList>
    </citation>
    <scope>NUCLEOTIDE SEQUENCE [LARGE SCALE GENOMIC DNA]</scope>
</reference>
<dbReference type="SUPFAM" id="SSF52833">
    <property type="entry name" value="Thioredoxin-like"/>
    <property type="match status" value="1"/>
</dbReference>
<gene>
    <name evidence="2" type="ORF">A9Q93_09745</name>
</gene>
<evidence type="ECO:0000313" key="2">
    <source>
        <dbReference type="EMBL" id="OUS12875.1"/>
    </source>
</evidence>
<dbReference type="PANTHER" id="PTHR42852:SF17">
    <property type="entry name" value="THIOREDOXIN-LIKE PROTEIN HI_1115"/>
    <property type="match status" value="1"/>
</dbReference>
<dbReference type="InterPro" id="IPR036249">
    <property type="entry name" value="Thioredoxin-like_sf"/>
</dbReference>
<dbReference type="PANTHER" id="PTHR42852">
    <property type="entry name" value="THIOL:DISULFIDE INTERCHANGE PROTEIN DSBE"/>
    <property type="match status" value="1"/>
</dbReference>
<evidence type="ECO:0000259" key="1">
    <source>
        <dbReference type="PROSITE" id="PS51352"/>
    </source>
</evidence>
<dbReference type="Pfam" id="PF08534">
    <property type="entry name" value="Redoxin"/>
    <property type="match status" value="1"/>
</dbReference>
<dbReference type="GO" id="GO:0016491">
    <property type="term" value="F:oxidoreductase activity"/>
    <property type="evidence" value="ECO:0007669"/>
    <property type="project" value="InterPro"/>
</dbReference>
<organism evidence="2 3">
    <name type="scientific">Nonlabens dokdonensis</name>
    <dbReference type="NCBI Taxonomy" id="328515"/>
    <lineage>
        <taxon>Bacteria</taxon>
        <taxon>Pseudomonadati</taxon>
        <taxon>Bacteroidota</taxon>
        <taxon>Flavobacteriia</taxon>
        <taxon>Flavobacteriales</taxon>
        <taxon>Flavobacteriaceae</taxon>
        <taxon>Nonlabens</taxon>
    </lineage>
</organism>
<name>A0A1Z8ARA1_9FLAO</name>
<comment type="caution">
    <text evidence="2">The sequence shown here is derived from an EMBL/GenBank/DDBJ whole genome shotgun (WGS) entry which is preliminary data.</text>
</comment>
<proteinExistence type="predicted"/>
<dbReference type="PROSITE" id="PS51352">
    <property type="entry name" value="THIOREDOXIN_2"/>
    <property type="match status" value="1"/>
</dbReference>
<feature type="domain" description="Thioredoxin" evidence="1">
    <location>
        <begin position="241"/>
        <end position="405"/>
    </location>
</feature>
<accession>A0A1Z8ARA1</accession>
<dbReference type="InterPro" id="IPR050553">
    <property type="entry name" value="Thioredoxin_ResA/DsbE_sf"/>
</dbReference>
<dbReference type="Gene3D" id="3.40.30.10">
    <property type="entry name" value="Glutaredoxin"/>
    <property type="match status" value="1"/>
</dbReference>
<dbReference type="CDD" id="cd02966">
    <property type="entry name" value="TlpA_like_family"/>
    <property type="match status" value="1"/>
</dbReference>
<dbReference type="InterPro" id="IPR013766">
    <property type="entry name" value="Thioredoxin_domain"/>
</dbReference>
<dbReference type="PROSITE" id="PS51257">
    <property type="entry name" value="PROKAR_LIPOPROTEIN"/>
    <property type="match status" value="1"/>
</dbReference>
<sequence length="406" mass="46014">MKKIILLLSVLFLYSCENQPATYQLEEGNWRLVLDLGSGKQLPVNVIVNKDQSITIKNASEEIVVTEVSIKQDSIFIQPPVFEGVFKGKFESKNLITGVHIKPSLDRVVPFKMLANKAARFENVSSKPVVKNITGSYETVFSPNNDTDRYIAKGVFTQTGNQVTGTFETTTGDYRFLEGIVTNDSLKLSTFDGAHAFLFEAAITDSTIIGDFYSGNHWKEPFQARLNNNYELPDAKELTYLKEGYDTIEFSFKNVDGEVVSINDSEFQNQVVIVQLLGTWCPNCLEETRFYQEYLNQQNNDVKFIGLAFEYARSEKAAMNSIQRLIKSEDITYPILLAQYGTTDKTTANEKLPMLNHVLSYPTSIYIDKTGKVRRIHTGYNGLATGSKHERFQQEFYSFIEELLAE</sequence>
<protein>
    <submittedName>
        <fullName evidence="2">Redoxin</fullName>
    </submittedName>
</protein>
<dbReference type="Proteomes" id="UP000196102">
    <property type="component" value="Unassembled WGS sequence"/>
</dbReference>
<dbReference type="AlphaFoldDB" id="A0A1Z8ARA1"/>